<proteinExistence type="predicted"/>
<feature type="transmembrane region" description="Helical" evidence="1">
    <location>
        <begin position="50"/>
        <end position="72"/>
    </location>
</feature>
<evidence type="ECO:0000313" key="3">
    <source>
        <dbReference type="Proteomes" id="UP001157186"/>
    </source>
</evidence>
<reference evidence="2 3" key="1">
    <citation type="submission" date="2023-03" db="EMBL/GenBank/DDBJ databases">
        <title>Draft genome sequence of Thalassotalea insulae KCTC 62186T.</title>
        <authorList>
            <person name="Sawabe T."/>
        </authorList>
    </citation>
    <scope>NUCLEOTIDE SEQUENCE [LARGE SCALE GENOMIC DNA]</scope>
    <source>
        <strain evidence="2 3">KCTC 62186</strain>
    </source>
</reference>
<evidence type="ECO:0000313" key="2">
    <source>
        <dbReference type="EMBL" id="GLX78372.1"/>
    </source>
</evidence>
<gene>
    <name evidence="2" type="ORF">tinsulaeT_17120</name>
</gene>
<name>A0ABQ6GR01_9GAMM</name>
<evidence type="ECO:0000256" key="1">
    <source>
        <dbReference type="SAM" id="Phobius"/>
    </source>
</evidence>
<comment type="caution">
    <text evidence="2">The sequence shown here is derived from an EMBL/GenBank/DDBJ whole genome shotgun (WGS) entry which is preliminary data.</text>
</comment>
<feature type="transmembrane region" description="Helical" evidence="1">
    <location>
        <begin position="79"/>
        <end position="97"/>
    </location>
</feature>
<sequence>MLIFASILLIAIGIIHSYLGEKYLLIRLFRRDNLPRLLGSDWFTKRTLRFAWHLTTLAWWGFAGILIVYAAPTVNFKQGILVITASVFLLSGLLSAGFTKGKHFSWCFFWLIAAICFYQAYLF</sequence>
<dbReference type="Proteomes" id="UP001157186">
    <property type="component" value="Unassembled WGS sequence"/>
</dbReference>
<dbReference type="EMBL" id="BSST01000001">
    <property type="protein sequence ID" value="GLX78372.1"/>
    <property type="molecule type" value="Genomic_DNA"/>
</dbReference>
<keyword evidence="1" id="KW-0472">Membrane</keyword>
<feature type="transmembrane region" description="Helical" evidence="1">
    <location>
        <begin position="103"/>
        <end position="122"/>
    </location>
</feature>
<keyword evidence="3" id="KW-1185">Reference proteome</keyword>
<organism evidence="2 3">
    <name type="scientific">Thalassotalea insulae</name>
    <dbReference type="NCBI Taxonomy" id="2056778"/>
    <lineage>
        <taxon>Bacteria</taxon>
        <taxon>Pseudomonadati</taxon>
        <taxon>Pseudomonadota</taxon>
        <taxon>Gammaproteobacteria</taxon>
        <taxon>Alteromonadales</taxon>
        <taxon>Colwelliaceae</taxon>
        <taxon>Thalassotalea</taxon>
    </lineage>
</organism>
<dbReference type="RefSeq" id="WP_284244257.1">
    <property type="nucleotide sequence ID" value="NZ_BSST01000001.1"/>
</dbReference>
<accession>A0ABQ6GR01</accession>
<keyword evidence="1" id="KW-1133">Transmembrane helix</keyword>
<keyword evidence="1" id="KW-0812">Transmembrane</keyword>
<evidence type="ECO:0008006" key="4">
    <source>
        <dbReference type="Google" id="ProtNLM"/>
    </source>
</evidence>
<protein>
    <recommendedName>
        <fullName evidence="4">DUF3325 domain-containing protein</fullName>
    </recommendedName>
</protein>